<dbReference type="PANTHER" id="PTHR42823:SF3">
    <property type="entry name" value="ATP SYNTHASE SUBUNIT A, CHLOROPLASTIC"/>
    <property type="match status" value="1"/>
</dbReference>
<keyword evidence="5 11" id="KW-0812">Transmembrane</keyword>
<feature type="transmembrane region" description="Helical" evidence="11">
    <location>
        <begin position="203"/>
        <end position="226"/>
    </location>
</feature>
<gene>
    <name evidence="11" type="primary">atpB</name>
    <name evidence="13" type="ORF">B841_05750</name>
</gene>
<dbReference type="CDD" id="cd00310">
    <property type="entry name" value="ATP-synt_Fo_a_6"/>
    <property type="match status" value="1"/>
</dbReference>
<keyword evidence="14" id="KW-1185">Reference proteome</keyword>
<evidence type="ECO:0000313" key="14">
    <source>
        <dbReference type="Proteomes" id="UP000015388"/>
    </source>
</evidence>
<dbReference type="GO" id="GO:0046933">
    <property type="term" value="F:proton-transporting ATP synthase activity, rotational mechanism"/>
    <property type="evidence" value="ECO:0007669"/>
    <property type="project" value="UniProtKB-UniRule"/>
</dbReference>
<evidence type="ECO:0000256" key="9">
    <source>
        <dbReference type="ARBA" id="ARBA00023136"/>
    </source>
</evidence>
<dbReference type="eggNOG" id="COG0356">
    <property type="taxonomic scope" value="Bacteria"/>
</dbReference>
<keyword evidence="10 11" id="KW-0066">ATP synthesis</keyword>
<name>S5TIR0_9CORY</name>
<evidence type="ECO:0000313" key="13">
    <source>
        <dbReference type="EMBL" id="AGS34623.1"/>
    </source>
</evidence>
<evidence type="ECO:0000256" key="6">
    <source>
        <dbReference type="ARBA" id="ARBA00022781"/>
    </source>
</evidence>
<dbReference type="RefSeq" id="WP_020934556.1">
    <property type="nucleotide sequence ID" value="NC_021915.1"/>
</dbReference>
<evidence type="ECO:0000256" key="11">
    <source>
        <dbReference type="HAMAP-Rule" id="MF_01393"/>
    </source>
</evidence>
<dbReference type="InterPro" id="IPR023011">
    <property type="entry name" value="ATP_synth_F0_asu_AS"/>
</dbReference>
<dbReference type="NCBIfam" id="TIGR01131">
    <property type="entry name" value="ATP_synt_6_or_A"/>
    <property type="match status" value="1"/>
</dbReference>
<dbReference type="GO" id="GO:0045259">
    <property type="term" value="C:proton-transporting ATP synthase complex"/>
    <property type="evidence" value="ECO:0007669"/>
    <property type="project" value="UniProtKB-KW"/>
</dbReference>
<dbReference type="KEGG" id="cmd:B841_05750"/>
<evidence type="ECO:0000256" key="8">
    <source>
        <dbReference type="ARBA" id="ARBA00023065"/>
    </source>
</evidence>
<protein>
    <recommendedName>
        <fullName evidence="11 12">ATP synthase subunit a</fullName>
    </recommendedName>
    <alternativeName>
        <fullName evidence="11">ATP synthase F0 sector subunit a</fullName>
    </alternativeName>
    <alternativeName>
        <fullName evidence="11">F-ATPase subunit 6</fullName>
    </alternativeName>
</protein>
<dbReference type="PATRIC" id="fig|1224163.3.peg.1153"/>
<dbReference type="PRINTS" id="PR00123">
    <property type="entry name" value="ATPASEA"/>
</dbReference>
<dbReference type="EMBL" id="CP003924">
    <property type="protein sequence ID" value="AGS34623.1"/>
    <property type="molecule type" value="Genomic_DNA"/>
</dbReference>
<keyword evidence="13" id="KW-0378">Hydrolase</keyword>
<dbReference type="Pfam" id="PF00119">
    <property type="entry name" value="ATP-synt_A"/>
    <property type="match status" value="1"/>
</dbReference>
<dbReference type="PROSITE" id="PS00449">
    <property type="entry name" value="ATPASE_A"/>
    <property type="match status" value="1"/>
</dbReference>
<dbReference type="SUPFAM" id="SSF81336">
    <property type="entry name" value="F1F0 ATP synthase subunit A"/>
    <property type="match status" value="1"/>
</dbReference>
<dbReference type="Proteomes" id="UP000015388">
    <property type="component" value="Chromosome"/>
</dbReference>
<feature type="transmembrane region" description="Helical" evidence="11">
    <location>
        <begin position="178"/>
        <end position="197"/>
    </location>
</feature>
<evidence type="ECO:0000256" key="2">
    <source>
        <dbReference type="ARBA" id="ARBA00006810"/>
    </source>
</evidence>
<keyword evidence="3 11" id="KW-0813">Transport</keyword>
<dbReference type="PANTHER" id="PTHR42823">
    <property type="entry name" value="ATP SYNTHASE SUBUNIT A, CHLOROPLASTIC"/>
    <property type="match status" value="1"/>
</dbReference>
<proteinExistence type="inferred from homology"/>
<dbReference type="HAMAP" id="MF_01393">
    <property type="entry name" value="ATP_synth_a_bact"/>
    <property type="match status" value="1"/>
</dbReference>
<keyword evidence="8 11" id="KW-0406">Ion transport</keyword>
<comment type="function">
    <text evidence="11 12">Key component of the proton channel; it plays a direct role in the translocation of protons across the membrane.</text>
</comment>
<keyword evidence="6 11" id="KW-0375">Hydrogen ion transport</keyword>
<evidence type="ECO:0000256" key="12">
    <source>
        <dbReference type="RuleBase" id="RU000483"/>
    </source>
</evidence>
<dbReference type="AlphaFoldDB" id="S5TIR0"/>
<feature type="transmembrane region" description="Helical" evidence="11">
    <location>
        <begin position="139"/>
        <end position="157"/>
    </location>
</feature>
<feature type="transmembrane region" description="Helical" evidence="11">
    <location>
        <begin position="51"/>
        <end position="69"/>
    </location>
</feature>
<keyword evidence="7 11" id="KW-1133">Transmembrane helix</keyword>
<sequence>MAFKGEFYAPDLYKEFFPGFGTDGDGNWFVDTEHMFLAEFAGGAFALDRLMIVRLLMVAIMVIFFAWAMRKPKLVPSGVQNFAENVIDFVRIHIAEDSLGKKDGRRFLPLIAGIFFAVFITNISTIIPGLNVSANARIGFPLVLALIAWGAFIYAGSKKYGFFKYLKAETVVPGIPSWMHVLVIPIEFFSTFILRPFTLTVRLMANLLAGHIILVLMFSATNFFFWQLNGWSAVSIASLFGAIAFAFFEILVSVLQAYIFALLTAVYIQLALNAAEH</sequence>
<keyword evidence="11" id="KW-1003">Cell membrane</keyword>
<feature type="transmembrane region" description="Helical" evidence="11">
    <location>
        <begin position="107"/>
        <end position="127"/>
    </location>
</feature>
<dbReference type="Gene3D" id="1.20.120.220">
    <property type="entry name" value="ATP synthase, F0 complex, subunit A"/>
    <property type="match status" value="1"/>
</dbReference>
<evidence type="ECO:0000256" key="3">
    <source>
        <dbReference type="ARBA" id="ARBA00022448"/>
    </source>
</evidence>
<evidence type="ECO:0000256" key="10">
    <source>
        <dbReference type="ARBA" id="ARBA00023310"/>
    </source>
</evidence>
<dbReference type="GO" id="GO:0016787">
    <property type="term" value="F:hydrolase activity"/>
    <property type="evidence" value="ECO:0007669"/>
    <property type="project" value="UniProtKB-KW"/>
</dbReference>
<dbReference type="InterPro" id="IPR000568">
    <property type="entry name" value="ATP_synth_F0_asu"/>
</dbReference>
<dbReference type="HOGENOM" id="CLU_041018_0_1_11"/>
<dbReference type="InterPro" id="IPR045082">
    <property type="entry name" value="ATP_syn_F0_a_bact/chloroplast"/>
</dbReference>
<organism evidence="13 14">
    <name type="scientific">Corynebacterium maris DSM 45190</name>
    <dbReference type="NCBI Taxonomy" id="1224163"/>
    <lineage>
        <taxon>Bacteria</taxon>
        <taxon>Bacillati</taxon>
        <taxon>Actinomycetota</taxon>
        <taxon>Actinomycetes</taxon>
        <taxon>Mycobacteriales</taxon>
        <taxon>Corynebacteriaceae</taxon>
        <taxon>Corynebacterium</taxon>
    </lineage>
</organism>
<dbReference type="GO" id="GO:0042777">
    <property type="term" value="P:proton motive force-driven plasma membrane ATP synthesis"/>
    <property type="evidence" value="ECO:0007669"/>
    <property type="project" value="TreeGrafter"/>
</dbReference>
<evidence type="ECO:0000256" key="5">
    <source>
        <dbReference type="ARBA" id="ARBA00022692"/>
    </source>
</evidence>
<comment type="subcellular location">
    <subcellularLocation>
        <location evidence="11 12">Cell membrane</location>
        <topology evidence="11 12">Multi-pass membrane protein</topology>
    </subcellularLocation>
    <subcellularLocation>
        <location evidence="1">Membrane</location>
        <topology evidence="1">Multi-pass membrane protein</topology>
    </subcellularLocation>
</comment>
<evidence type="ECO:0000256" key="1">
    <source>
        <dbReference type="ARBA" id="ARBA00004141"/>
    </source>
</evidence>
<dbReference type="GO" id="GO:0005886">
    <property type="term" value="C:plasma membrane"/>
    <property type="evidence" value="ECO:0007669"/>
    <property type="project" value="UniProtKB-SubCell"/>
</dbReference>
<comment type="similarity">
    <text evidence="2 11 12">Belongs to the ATPase A chain family.</text>
</comment>
<keyword evidence="9 11" id="KW-0472">Membrane</keyword>
<dbReference type="InterPro" id="IPR035908">
    <property type="entry name" value="F0_ATP_A_sf"/>
</dbReference>
<accession>S5TIR0</accession>
<evidence type="ECO:0000256" key="4">
    <source>
        <dbReference type="ARBA" id="ARBA00022547"/>
    </source>
</evidence>
<evidence type="ECO:0000256" key="7">
    <source>
        <dbReference type="ARBA" id="ARBA00022989"/>
    </source>
</evidence>
<keyword evidence="4 11" id="KW-0138">CF(0)</keyword>
<reference evidence="13 14" key="1">
    <citation type="submission" date="2012-11" db="EMBL/GenBank/DDBJ databases">
        <title>The complete genome sequence of Corynebacterium maris Coryn-1 (=DSM 45190).</title>
        <authorList>
            <person name="Schaffert L."/>
            <person name="Albersmeier A."/>
            <person name="Kalinowski J."/>
            <person name="Ruckert C."/>
        </authorList>
    </citation>
    <scope>NUCLEOTIDE SEQUENCE [LARGE SCALE GENOMIC DNA]</scope>
    <source>
        <strain evidence="14">Coryn-1</strain>
    </source>
</reference>
<dbReference type="STRING" id="1224163.B841_05750"/>